<organism evidence="2 3">
    <name type="scientific">[Muricauda] lutisoli</name>
    <dbReference type="NCBI Taxonomy" id="2816035"/>
    <lineage>
        <taxon>Bacteria</taxon>
        <taxon>Pseudomonadati</taxon>
        <taxon>Bacteroidota</taxon>
        <taxon>Flavobacteriia</taxon>
        <taxon>Flavobacteriales</taxon>
        <taxon>Flavobacteriaceae</taxon>
        <taxon>Allomuricauda</taxon>
    </lineage>
</organism>
<proteinExistence type="predicted"/>
<protein>
    <submittedName>
        <fullName evidence="2">Uncharacterized protein</fullName>
    </submittedName>
</protein>
<feature type="transmembrane region" description="Helical" evidence="1">
    <location>
        <begin position="30"/>
        <end position="50"/>
    </location>
</feature>
<evidence type="ECO:0000313" key="2">
    <source>
        <dbReference type="EMBL" id="MBO0331620.1"/>
    </source>
</evidence>
<name>A0ABS3EZC9_9FLAO</name>
<dbReference type="Pfam" id="PF20532">
    <property type="entry name" value="DUF6747"/>
    <property type="match status" value="1"/>
</dbReference>
<keyword evidence="3" id="KW-1185">Reference proteome</keyword>
<reference evidence="2 3" key="1">
    <citation type="submission" date="2021-03" db="EMBL/GenBank/DDBJ databases">
        <title>Muricauda sp. CAU 1631 isolated from Incheon.</title>
        <authorList>
            <person name="Kim W."/>
        </authorList>
    </citation>
    <scope>NUCLEOTIDE SEQUENCE [LARGE SCALE GENOMIC DNA]</scope>
    <source>
        <strain evidence="2 3">CAU 1631</strain>
    </source>
</reference>
<dbReference type="InterPro" id="IPR046635">
    <property type="entry name" value="DUF6747"/>
</dbReference>
<accession>A0ABS3EZC9</accession>
<dbReference type="Proteomes" id="UP000664163">
    <property type="component" value="Unassembled WGS sequence"/>
</dbReference>
<gene>
    <name evidence="2" type="ORF">J0X13_13740</name>
</gene>
<dbReference type="RefSeq" id="WP_207071957.1">
    <property type="nucleotide sequence ID" value="NZ_JAFLND010000003.1"/>
</dbReference>
<dbReference type="EMBL" id="JAFLND010000003">
    <property type="protein sequence ID" value="MBO0331620.1"/>
    <property type="molecule type" value="Genomic_DNA"/>
</dbReference>
<evidence type="ECO:0000313" key="3">
    <source>
        <dbReference type="Proteomes" id="UP000664163"/>
    </source>
</evidence>
<comment type="caution">
    <text evidence="2">The sequence shown here is derived from an EMBL/GenBank/DDBJ whole genome shotgun (WGS) entry which is preliminary data.</text>
</comment>
<evidence type="ECO:0000256" key="1">
    <source>
        <dbReference type="SAM" id="Phobius"/>
    </source>
</evidence>
<keyword evidence="1" id="KW-0472">Membrane</keyword>
<keyword evidence="1" id="KW-0812">Transmembrane</keyword>
<keyword evidence="1" id="KW-1133">Transmembrane helix</keyword>
<sequence>MGTLLHFKNLYLEAFDDCKPSFVVLFLKGYSIFCAVMFFMAVYGFLYRAFTGFEF</sequence>